<feature type="transmembrane region" description="Helical" evidence="6">
    <location>
        <begin position="108"/>
        <end position="134"/>
    </location>
</feature>
<feature type="compositionally biased region" description="Pro residues" evidence="5">
    <location>
        <begin position="228"/>
        <end position="251"/>
    </location>
</feature>
<evidence type="ECO:0000256" key="6">
    <source>
        <dbReference type="SAM" id="Phobius"/>
    </source>
</evidence>
<dbReference type="InterPro" id="IPR050327">
    <property type="entry name" value="Proton-linked_MCT"/>
</dbReference>
<dbReference type="PANTHER" id="PTHR11360">
    <property type="entry name" value="MONOCARBOXYLATE TRANSPORTER"/>
    <property type="match status" value="1"/>
</dbReference>
<evidence type="ECO:0000259" key="7">
    <source>
        <dbReference type="PROSITE" id="PS50850"/>
    </source>
</evidence>
<dbReference type="PROSITE" id="PS50850">
    <property type="entry name" value="MFS"/>
    <property type="match status" value="1"/>
</dbReference>
<evidence type="ECO:0000313" key="8">
    <source>
        <dbReference type="EMBL" id="QBI19791.1"/>
    </source>
</evidence>
<evidence type="ECO:0000256" key="3">
    <source>
        <dbReference type="ARBA" id="ARBA00022989"/>
    </source>
</evidence>
<evidence type="ECO:0000256" key="4">
    <source>
        <dbReference type="ARBA" id="ARBA00023136"/>
    </source>
</evidence>
<dbReference type="InterPro" id="IPR020846">
    <property type="entry name" value="MFS_dom"/>
</dbReference>
<keyword evidence="4 6" id="KW-0472">Membrane</keyword>
<feature type="transmembrane region" description="Helical" evidence="6">
    <location>
        <begin position="176"/>
        <end position="196"/>
    </location>
</feature>
<dbReference type="InterPro" id="IPR036259">
    <property type="entry name" value="MFS_trans_sf"/>
</dbReference>
<dbReference type="AlphaFoldDB" id="A0A411YF33"/>
<feature type="transmembrane region" description="Helical" evidence="6">
    <location>
        <begin position="82"/>
        <end position="102"/>
    </location>
</feature>
<name>A0A411YF33_9ACTN</name>
<feature type="transmembrane region" description="Helical" evidence="6">
    <location>
        <begin position="146"/>
        <end position="164"/>
    </location>
</feature>
<dbReference type="RefSeq" id="WP_131154788.1">
    <property type="nucleotide sequence ID" value="NZ_CP036402.1"/>
</dbReference>
<dbReference type="EMBL" id="CP036402">
    <property type="protein sequence ID" value="QBI19791.1"/>
    <property type="molecule type" value="Genomic_DNA"/>
</dbReference>
<evidence type="ECO:0000256" key="2">
    <source>
        <dbReference type="ARBA" id="ARBA00022692"/>
    </source>
</evidence>
<gene>
    <name evidence="8" type="ORF">ER308_09645</name>
</gene>
<keyword evidence="3 6" id="KW-1133">Transmembrane helix</keyword>
<feature type="transmembrane region" description="Helical" evidence="6">
    <location>
        <begin position="20"/>
        <end position="43"/>
    </location>
</feature>
<evidence type="ECO:0000256" key="1">
    <source>
        <dbReference type="ARBA" id="ARBA00004651"/>
    </source>
</evidence>
<keyword evidence="9" id="KW-1185">Reference proteome</keyword>
<feature type="region of interest" description="Disordered" evidence="5">
    <location>
        <begin position="204"/>
        <end position="259"/>
    </location>
</feature>
<dbReference type="InterPro" id="IPR011701">
    <property type="entry name" value="MFS"/>
</dbReference>
<dbReference type="GO" id="GO:0022857">
    <property type="term" value="F:transmembrane transporter activity"/>
    <property type="evidence" value="ECO:0007669"/>
    <property type="project" value="InterPro"/>
</dbReference>
<reference evidence="8 9" key="1">
    <citation type="submission" date="2019-01" db="EMBL/GenBank/DDBJ databases">
        <title>Egibacter rhizosphaerae EGI 80759T.</title>
        <authorList>
            <person name="Chen D.-D."/>
            <person name="Tian Y."/>
            <person name="Jiao J.-Y."/>
            <person name="Zhang X.-T."/>
            <person name="Zhang Y.-G."/>
            <person name="Zhang Y."/>
            <person name="Xiao M."/>
            <person name="Shu W.-S."/>
            <person name="Li W.-J."/>
        </authorList>
    </citation>
    <scope>NUCLEOTIDE SEQUENCE [LARGE SCALE GENOMIC DNA]</scope>
    <source>
        <strain evidence="8 9">EGI 80759</strain>
    </source>
</reference>
<dbReference type="SUPFAM" id="SSF103473">
    <property type="entry name" value="MFS general substrate transporter"/>
    <property type="match status" value="1"/>
</dbReference>
<comment type="subcellular location">
    <subcellularLocation>
        <location evidence="1">Cell membrane</location>
        <topology evidence="1">Multi-pass membrane protein</topology>
    </subcellularLocation>
</comment>
<sequence length="460" mass="45863">MSSRRTPPAEGEAPARTHALAGALAVTATVGYGVLLYAFGVVLEPMRAELGWSSAQASAGLTVGLVTAGLCAPTIGRAIDRFGARGVMVAGSLVGGTGVVAWASTTGFVTYVLAWVVIGLGMAMSLYEPAFAAITRHAPGRRRRSVLVVTVAAGFASTIFIPLTEALASALGWRDALLILGLALAAIATPLHLLGLPPRGRVVAPDPADPAGAGATAPDDAAAGPEPAAEPPAAPGPAAPAHPAPAPPPAAGAPAHQPPTLATSPTLRRLVLALVLGATPMVAVGAHLVAFLLEAGRSAALAAALAGGVGVAKVLGRLVVGPALGWLTARAAMAVSFGSQAVGLLLPLVVPTLTADVAMVVLFGLGSGAMTVVKPLYIVDLFGLRGFGVTQGRAVRVVQLAQAGAPLLIGAFATLAGGYWPGWLLLAVGSAVAAVLLPRPGHPPRPFTPRSPRRRSRAAS</sequence>
<dbReference type="Pfam" id="PF07690">
    <property type="entry name" value="MFS_1"/>
    <property type="match status" value="1"/>
</dbReference>
<evidence type="ECO:0000313" key="9">
    <source>
        <dbReference type="Proteomes" id="UP000291469"/>
    </source>
</evidence>
<protein>
    <submittedName>
        <fullName evidence="8">MFS transporter</fullName>
    </submittedName>
</protein>
<keyword evidence="2 6" id="KW-0812">Transmembrane</keyword>
<feature type="transmembrane region" description="Helical" evidence="6">
    <location>
        <begin position="270"/>
        <end position="293"/>
    </location>
</feature>
<dbReference type="KEGG" id="erz:ER308_09645"/>
<dbReference type="GO" id="GO:0005886">
    <property type="term" value="C:plasma membrane"/>
    <property type="evidence" value="ECO:0007669"/>
    <property type="project" value="UniProtKB-SubCell"/>
</dbReference>
<dbReference type="Gene3D" id="1.20.1250.20">
    <property type="entry name" value="MFS general substrate transporter like domains"/>
    <property type="match status" value="1"/>
</dbReference>
<accession>A0A411YF33</accession>
<dbReference type="OrthoDB" id="7200137at2"/>
<organism evidence="8 9">
    <name type="scientific">Egibacter rhizosphaerae</name>
    <dbReference type="NCBI Taxonomy" id="1670831"/>
    <lineage>
        <taxon>Bacteria</taxon>
        <taxon>Bacillati</taxon>
        <taxon>Actinomycetota</taxon>
        <taxon>Nitriliruptoria</taxon>
        <taxon>Egibacterales</taxon>
        <taxon>Egibacteraceae</taxon>
        <taxon>Egibacter</taxon>
    </lineage>
</organism>
<feature type="compositionally biased region" description="Low complexity" evidence="5">
    <location>
        <begin position="204"/>
        <end position="227"/>
    </location>
</feature>
<dbReference type="PANTHER" id="PTHR11360:SF290">
    <property type="entry name" value="MONOCARBOXYLATE MFS PERMEASE"/>
    <property type="match status" value="1"/>
</dbReference>
<feature type="domain" description="Major facilitator superfamily (MFS) profile" evidence="7">
    <location>
        <begin position="19"/>
        <end position="441"/>
    </location>
</feature>
<evidence type="ECO:0000256" key="5">
    <source>
        <dbReference type="SAM" id="MobiDB-lite"/>
    </source>
</evidence>
<proteinExistence type="predicted"/>
<dbReference type="Proteomes" id="UP000291469">
    <property type="component" value="Chromosome"/>
</dbReference>
<feature type="transmembrane region" description="Helical" evidence="6">
    <location>
        <begin position="299"/>
        <end position="320"/>
    </location>
</feature>
<feature type="transmembrane region" description="Helical" evidence="6">
    <location>
        <begin position="55"/>
        <end position="75"/>
    </location>
</feature>